<comment type="caution">
    <text evidence="3">The sequence shown here is derived from an EMBL/GenBank/DDBJ whole genome shotgun (WGS) entry which is preliminary data.</text>
</comment>
<feature type="domain" description="Prolow-density lipoprotein receptor-related protein 1-like beta-propeller" evidence="2">
    <location>
        <begin position="353"/>
        <end position="460"/>
    </location>
</feature>
<reference evidence="4" key="1">
    <citation type="submission" date="2016-07" db="EMBL/GenBank/DDBJ databases">
        <authorList>
            <person name="Florea S."/>
            <person name="Webb J.S."/>
            <person name="Jaromczyk J."/>
            <person name="Schardl C.L."/>
        </authorList>
    </citation>
    <scope>NUCLEOTIDE SEQUENCE [LARGE SCALE GENOMIC DNA]</scope>
    <source>
        <strain evidence="4">CY1</strain>
    </source>
</reference>
<name>A0A1V4HTE1_9BACL</name>
<dbReference type="SUPFAM" id="SSF69304">
    <property type="entry name" value="Tricorn protease N-terminal domain"/>
    <property type="match status" value="1"/>
</dbReference>
<keyword evidence="1" id="KW-0732">Signal</keyword>
<dbReference type="EMBL" id="MBTG01000001">
    <property type="protein sequence ID" value="OPH62211.1"/>
    <property type="molecule type" value="Genomic_DNA"/>
</dbReference>
<evidence type="ECO:0000259" key="2">
    <source>
        <dbReference type="Pfam" id="PF16472"/>
    </source>
</evidence>
<dbReference type="Proteomes" id="UP000190626">
    <property type="component" value="Unassembled WGS sequence"/>
</dbReference>
<dbReference type="Pfam" id="PF16472">
    <property type="entry name" value="DUF5050"/>
    <property type="match status" value="1"/>
</dbReference>
<accession>A0A1V4HTE1</accession>
<evidence type="ECO:0000313" key="3">
    <source>
        <dbReference type="EMBL" id="OPH62211.1"/>
    </source>
</evidence>
<proteinExistence type="predicted"/>
<feature type="chain" id="PRO_5013388003" description="Prolow-density lipoprotein receptor-related protein 1-like beta-propeller domain-containing protein" evidence="1">
    <location>
        <begin position="28"/>
        <end position="531"/>
    </location>
</feature>
<feature type="signal peptide" evidence="1">
    <location>
        <begin position="1"/>
        <end position="27"/>
    </location>
</feature>
<gene>
    <name evidence="3" type="ORF">BC351_02530</name>
</gene>
<evidence type="ECO:0000313" key="4">
    <source>
        <dbReference type="Proteomes" id="UP000190626"/>
    </source>
</evidence>
<dbReference type="STRING" id="1469647.BC351_02530"/>
<keyword evidence="4" id="KW-1185">Reference proteome</keyword>
<evidence type="ECO:0000256" key="1">
    <source>
        <dbReference type="SAM" id="SignalP"/>
    </source>
</evidence>
<organism evidence="3 4">
    <name type="scientific">Paenibacillus ferrarius</name>
    <dbReference type="NCBI Taxonomy" id="1469647"/>
    <lineage>
        <taxon>Bacteria</taxon>
        <taxon>Bacillati</taxon>
        <taxon>Bacillota</taxon>
        <taxon>Bacilli</taxon>
        <taxon>Bacillales</taxon>
        <taxon>Paenibacillaceae</taxon>
        <taxon>Paenibacillus</taxon>
    </lineage>
</organism>
<protein>
    <recommendedName>
        <fullName evidence="2">Prolow-density lipoprotein receptor-related protein 1-like beta-propeller domain-containing protein</fullName>
    </recommendedName>
</protein>
<dbReference type="AlphaFoldDB" id="A0A1V4HTE1"/>
<dbReference type="InterPro" id="IPR032485">
    <property type="entry name" value="LRP1-like_beta_prop"/>
</dbReference>
<sequence length="531" mass="59469">MRTKWAGNAVVFSICISLLAPAGHSRAADMSVRVTLPDFVVNLNGHTVENQYRKYPLLVYRDITYFPMTWNDTRLLGLEANWSPSEGLTIKQSQVTSSYEPYKTDRRNAAAYAAEVPASSVTINGKTIDNSKEEYPLLSFRDMTYFPLTWGFAHNEFGWDYRWDDAKGLSITSFNPQLQTVGLPAYAGENDVALFKGDYYFVETTGTTNHVYRVPVQQPSLKQEIYTYDIGSFDLQHTPLSFQIRDNTLWFTYHLGGGFMGHDEFVKIGIDRKAESLNSGYFGYMDFRDTLYGTLIVKLGLAALARDNLLLLPPGQDVAKPKSVGDPSVIYGGHVINNGDVENVGVNALSTAVIGDDVYLLATHSKSDANKIYKINLQTNKSNKIIDSNVSWFRLIDNKLYYVKDEDNALYSSALDGTREMKLSDHAVSWFDSIDGNVFYTTKKDANRFELYQADPNGDDPLVWTTPVANVQVLNNRLVCQFGENDDYGVVLLDSSGHLLLKAADPIARIFTSDEGILLKSARDSSVTFIR</sequence>